<feature type="domain" description="HAMP" evidence="7">
    <location>
        <begin position="191"/>
        <end position="243"/>
    </location>
</feature>
<evidence type="ECO:0000256" key="3">
    <source>
        <dbReference type="PROSITE-ProRule" id="PRU00284"/>
    </source>
</evidence>
<dbReference type="SUPFAM" id="SSF58104">
    <property type="entry name" value="Methyl-accepting chemotaxis protein (MCP) signaling domain"/>
    <property type="match status" value="1"/>
</dbReference>
<gene>
    <name evidence="8" type="ORF">GTOL_10513</name>
</gene>
<comment type="caution">
    <text evidence="8">The sequence shown here is derived from an EMBL/GenBank/DDBJ whole genome shotgun (WGS) entry which is preliminary data.</text>
</comment>
<dbReference type="Proteomes" id="UP000742786">
    <property type="component" value="Unassembled WGS sequence"/>
</dbReference>
<dbReference type="Gene3D" id="1.10.287.950">
    <property type="entry name" value="Methyl-accepting chemotaxis protein"/>
    <property type="match status" value="1"/>
</dbReference>
<keyword evidence="1" id="KW-0488">Methylation</keyword>
<organism evidence="8 9">
    <name type="scientific">Georgfuchsia toluolica</name>
    <dbReference type="NCBI Taxonomy" id="424218"/>
    <lineage>
        <taxon>Bacteria</taxon>
        <taxon>Pseudomonadati</taxon>
        <taxon>Pseudomonadota</taxon>
        <taxon>Betaproteobacteria</taxon>
        <taxon>Nitrosomonadales</taxon>
        <taxon>Sterolibacteriaceae</taxon>
        <taxon>Georgfuchsia</taxon>
    </lineage>
</organism>
<accession>A0A916J2I0</accession>
<dbReference type="Pfam" id="PF00015">
    <property type="entry name" value="MCPsignal"/>
    <property type="match status" value="1"/>
</dbReference>
<dbReference type="InterPro" id="IPR003660">
    <property type="entry name" value="HAMP_dom"/>
</dbReference>
<sequence>MIKKLTLKQKYAIGLVLVVVVSLFNLAGVRYLSKGARFYHLERLYLAENMEMRRALEAVEYGTPLAATVSRAGFLAHIARDKELAETAVTELFWIERKLFQAVGHGAVLALPEDAIRNLLRMRETIEIEPGQAMTPALVAKLKPNFAKLLDIGDKFGPAVGDAVDFLQSVIWTVTVLGAFLLIGIFVVLRRSTLASLEAALEITRKIAAGDLTGRIETSSTDELGVLLGALKDMNKNLKGIVTEVREGADVISTASEQIASGNADLSQRTEQQASSLEETASSMEELTSTVKLNAENAKQANQLAAGASAVAVKGGLVVGQVVETMSSINESSKKIVDIISVIDGIAFQTNILALNAAVEAARAGEQGRGFAVVATEVRALAQRSAAAAKEIKQLIGDSVHKVEAGTRLVDEAGKTMEQIVSSVKRVTDIMGEIAAASQEQGHGIEEVNQAIVQMDRVTQQNAALVEEAAAAAESMQEQAQSLAQAVAVFKLGEGMERPVSLVRERKHGVPRSRPIVTHAPAHKPLDAGAPTERRLSIAHGFGHAAEKPENDQWTEL</sequence>
<reference evidence="8" key="1">
    <citation type="submission" date="2021-04" db="EMBL/GenBank/DDBJ databases">
        <authorList>
            <person name="Hornung B."/>
        </authorList>
    </citation>
    <scope>NUCLEOTIDE SEQUENCE</scope>
    <source>
        <strain evidence="8">G5G6</strain>
    </source>
</reference>
<dbReference type="CDD" id="cd06225">
    <property type="entry name" value="HAMP"/>
    <property type="match status" value="1"/>
</dbReference>
<dbReference type="GO" id="GO:0004888">
    <property type="term" value="F:transmembrane signaling receptor activity"/>
    <property type="evidence" value="ECO:0007669"/>
    <property type="project" value="InterPro"/>
</dbReference>
<keyword evidence="5" id="KW-0812">Transmembrane</keyword>
<dbReference type="PANTHER" id="PTHR43531">
    <property type="entry name" value="PROTEIN ICFG"/>
    <property type="match status" value="1"/>
</dbReference>
<dbReference type="EMBL" id="CAJQUM010000001">
    <property type="protein sequence ID" value="CAG4882631.1"/>
    <property type="molecule type" value="Genomic_DNA"/>
</dbReference>
<dbReference type="PROSITE" id="PS50885">
    <property type="entry name" value="HAMP"/>
    <property type="match status" value="1"/>
</dbReference>
<dbReference type="GO" id="GO:0007165">
    <property type="term" value="P:signal transduction"/>
    <property type="evidence" value="ECO:0007669"/>
    <property type="project" value="UniProtKB-KW"/>
</dbReference>
<dbReference type="CDD" id="cd11386">
    <property type="entry name" value="MCP_signal"/>
    <property type="match status" value="1"/>
</dbReference>
<evidence type="ECO:0000256" key="4">
    <source>
        <dbReference type="SAM" id="Coils"/>
    </source>
</evidence>
<evidence type="ECO:0000256" key="2">
    <source>
        <dbReference type="ARBA" id="ARBA00029447"/>
    </source>
</evidence>
<dbReference type="PROSITE" id="PS50111">
    <property type="entry name" value="CHEMOTAXIS_TRANSDUC_2"/>
    <property type="match status" value="1"/>
</dbReference>
<keyword evidence="4" id="KW-0175">Coiled coil</keyword>
<protein>
    <submittedName>
        <fullName evidence="8">Methyl-accepting chemotaxis protein</fullName>
    </submittedName>
</protein>
<keyword evidence="5" id="KW-0472">Membrane</keyword>
<evidence type="ECO:0000259" key="6">
    <source>
        <dbReference type="PROSITE" id="PS50111"/>
    </source>
</evidence>
<feature type="coiled-coil region" evidence="4">
    <location>
        <begin position="448"/>
        <end position="486"/>
    </location>
</feature>
<feature type="transmembrane region" description="Helical" evidence="5">
    <location>
        <begin position="12"/>
        <end position="32"/>
    </location>
</feature>
<keyword evidence="5" id="KW-1133">Transmembrane helix</keyword>
<dbReference type="RefSeq" id="WP_220634688.1">
    <property type="nucleotide sequence ID" value="NZ_CAJQUM010000001.1"/>
</dbReference>
<dbReference type="FunFam" id="1.10.287.950:FF:000002">
    <property type="entry name" value="Methyl-accepting chemotaxis protein"/>
    <property type="match status" value="1"/>
</dbReference>
<dbReference type="PRINTS" id="PR00260">
    <property type="entry name" value="CHEMTRNSDUCR"/>
</dbReference>
<dbReference type="AlphaFoldDB" id="A0A916J2I0"/>
<proteinExistence type="inferred from homology"/>
<dbReference type="InterPro" id="IPR051310">
    <property type="entry name" value="MCP_chemotaxis"/>
</dbReference>
<dbReference type="InterPro" id="IPR004090">
    <property type="entry name" value="Chemotax_Me-accpt_rcpt"/>
</dbReference>
<evidence type="ECO:0000313" key="8">
    <source>
        <dbReference type="EMBL" id="CAG4882631.1"/>
    </source>
</evidence>
<feature type="transmembrane region" description="Helical" evidence="5">
    <location>
        <begin position="170"/>
        <end position="189"/>
    </location>
</feature>
<evidence type="ECO:0000259" key="7">
    <source>
        <dbReference type="PROSITE" id="PS50885"/>
    </source>
</evidence>
<dbReference type="InterPro" id="IPR004089">
    <property type="entry name" value="MCPsignal_dom"/>
</dbReference>
<evidence type="ECO:0000313" key="9">
    <source>
        <dbReference type="Proteomes" id="UP000742786"/>
    </source>
</evidence>
<evidence type="ECO:0000256" key="5">
    <source>
        <dbReference type="SAM" id="Phobius"/>
    </source>
</evidence>
<dbReference type="GO" id="GO:0006935">
    <property type="term" value="P:chemotaxis"/>
    <property type="evidence" value="ECO:0007669"/>
    <property type="project" value="InterPro"/>
</dbReference>
<name>A0A916J2I0_9PROT</name>
<dbReference type="SMART" id="SM00304">
    <property type="entry name" value="HAMP"/>
    <property type="match status" value="1"/>
</dbReference>
<comment type="similarity">
    <text evidence="2">Belongs to the methyl-accepting chemotaxis (MCP) protein family.</text>
</comment>
<feature type="domain" description="Methyl-accepting transducer" evidence="6">
    <location>
        <begin position="248"/>
        <end position="477"/>
    </location>
</feature>
<dbReference type="SMART" id="SM00283">
    <property type="entry name" value="MA"/>
    <property type="match status" value="1"/>
</dbReference>
<keyword evidence="3" id="KW-0807">Transducer</keyword>
<evidence type="ECO:0000256" key="1">
    <source>
        <dbReference type="ARBA" id="ARBA00022481"/>
    </source>
</evidence>
<dbReference type="Pfam" id="PF00672">
    <property type="entry name" value="HAMP"/>
    <property type="match status" value="1"/>
</dbReference>
<dbReference type="PANTHER" id="PTHR43531:SF14">
    <property type="entry name" value="METHYL-ACCEPTING CHEMOTAXIS PROTEIN I-RELATED"/>
    <property type="match status" value="1"/>
</dbReference>
<dbReference type="GO" id="GO:0005886">
    <property type="term" value="C:plasma membrane"/>
    <property type="evidence" value="ECO:0007669"/>
    <property type="project" value="TreeGrafter"/>
</dbReference>
<keyword evidence="9" id="KW-1185">Reference proteome</keyword>